<evidence type="ECO:0000313" key="2">
    <source>
        <dbReference type="EMBL" id="SNC66532.1"/>
    </source>
</evidence>
<dbReference type="AlphaFoldDB" id="A0A212TKK4"/>
<organism evidence="2 3">
    <name type="scientific">Hymenobacter gelipurpurascens</name>
    <dbReference type="NCBI Taxonomy" id="89968"/>
    <lineage>
        <taxon>Bacteria</taxon>
        <taxon>Pseudomonadati</taxon>
        <taxon>Bacteroidota</taxon>
        <taxon>Cytophagia</taxon>
        <taxon>Cytophagales</taxon>
        <taxon>Hymenobacteraceae</taxon>
        <taxon>Hymenobacter</taxon>
    </lineage>
</organism>
<sequence>MSLNLIVVSGFYPAARHAVAYADQLAQALHGSVVLLHVNRASVFDPYEMMGEKYRQEELSRQTDTAAALYQQAEALHAPATVEVSTDLLPKLAQDLAKRHRPACFVLGQSGASKLDEGSLTEACEELLRAGQHAMLVVPATAPLELPRRILVAADAEPFTLAPNARPIAQQLPQLGSVVTVVHVSEGVEDDAGCAAALRAVQASGLVAGLPTPELRGYTHDDHALGLLAAVQDTQPDLVLVLARPRGYLSELFHRSITSRLLERCPVPVLVLPTMVS</sequence>
<dbReference type="Proteomes" id="UP000198131">
    <property type="component" value="Unassembled WGS sequence"/>
</dbReference>
<dbReference type="OrthoDB" id="871451at2"/>
<dbReference type="CDD" id="cd00293">
    <property type="entry name" value="USP-like"/>
    <property type="match status" value="1"/>
</dbReference>
<gene>
    <name evidence="2" type="ORF">SAMN06265337_1642</name>
</gene>
<dbReference type="Pfam" id="PF00582">
    <property type="entry name" value="Usp"/>
    <property type="match status" value="2"/>
</dbReference>
<name>A0A212TKK4_9BACT</name>
<accession>A0A212TKK4</accession>
<dbReference type="SUPFAM" id="SSF52402">
    <property type="entry name" value="Adenine nucleotide alpha hydrolases-like"/>
    <property type="match status" value="2"/>
</dbReference>
<keyword evidence="3" id="KW-1185">Reference proteome</keyword>
<feature type="domain" description="UspA" evidence="1">
    <location>
        <begin position="148"/>
        <end position="273"/>
    </location>
</feature>
<dbReference type="RefSeq" id="WP_088842894.1">
    <property type="nucleotide sequence ID" value="NZ_FYEW01000001.1"/>
</dbReference>
<dbReference type="InterPro" id="IPR006016">
    <property type="entry name" value="UspA"/>
</dbReference>
<dbReference type="Gene3D" id="3.40.50.12370">
    <property type="match status" value="1"/>
</dbReference>
<proteinExistence type="predicted"/>
<reference evidence="3" key="1">
    <citation type="submission" date="2017-06" db="EMBL/GenBank/DDBJ databases">
        <authorList>
            <person name="Varghese N."/>
            <person name="Submissions S."/>
        </authorList>
    </citation>
    <scope>NUCLEOTIDE SEQUENCE [LARGE SCALE GENOMIC DNA]</scope>
    <source>
        <strain evidence="3">DSM 11116</strain>
    </source>
</reference>
<protein>
    <submittedName>
        <fullName evidence="2">Nucleotide-binding universal stress protein, UspA family</fullName>
    </submittedName>
</protein>
<evidence type="ECO:0000259" key="1">
    <source>
        <dbReference type="Pfam" id="PF00582"/>
    </source>
</evidence>
<evidence type="ECO:0000313" key="3">
    <source>
        <dbReference type="Proteomes" id="UP000198131"/>
    </source>
</evidence>
<feature type="domain" description="UspA" evidence="1">
    <location>
        <begin position="6"/>
        <end position="139"/>
    </location>
</feature>
<dbReference type="EMBL" id="FYEW01000001">
    <property type="protein sequence ID" value="SNC66532.1"/>
    <property type="molecule type" value="Genomic_DNA"/>
</dbReference>